<feature type="compositionally biased region" description="Basic and acidic residues" evidence="1">
    <location>
        <begin position="9"/>
        <end position="29"/>
    </location>
</feature>
<feature type="region of interest" description="Disordered" evidence="1">
    <location>
        <begin position="1"/>
        <end position="29"/>
    </location>
</feature>
<dbReference type="PANTHER" id="PTHR23159">
    <property type="entry name" value="CENTROSOMAL PROTEIN 2"/>
    <property type="match status" value="1"/>
</dbReference>
<feature type="compositionally biased region" description="Low complexity" evidence="1">
    <location>
        <begin position="265"/>
        <end position="288"/>
    </location>
</feature>
<feature type="region of interest" description="Disordered" evidence="1">
    <location>
        <begin position="226"/>
        <end position="372"/>
    </location>
</feature>
<evidence type="ECO:0000313" key="2">
    <source>
        <dbReference type="EMBL" id="GIQ81532.1"/>
    </source>
</evidence>
<evidence type="ECO:0000256" key="1">
    <source>
        <dbReference type="SAM" id="MobiDB-lite"/>
    </source>
</evidence>
<accession>A0A9K3CSC8</accession>
<proteinExistence type="predicted"/>
<feature type="compositionally biased region" description="Low complexity" evidence="1">
    <location>
        <begin position="570"/>
        <end position="580"/>
    </location>
</feature>
<feature type="compositionally biased region" description="Low complexity" evidence="1">
    <location>
        <begin position="226"/>
        <end position="238"/>
    </location>
</feature>
<name>A0A9K3CSC8_9EUKA</name>
<feature type="compositionally biased region" description="Polar residues" evidence="1">
    <location>
        <begin position="581"/>
        <end position="594"/>
    </location>
</feature>
<dbReference type="Proteomes" id="UP000265618">
    <property type="component" value="Unassembled WGS sequence"/>
</dbReference>
<dbReference type="EMBL" id="BDIP01000421">
    <property type="protein sequence ID" value="GIQ81532.1"/>
    <property type="molecule type" value="Genomic_DNA"/>
</dbReference>
<keyword evidence="3" id="KW-1185">Reference proteome</keyword>
<comment type="caution">
    <text evidence="2">The sequence shown here is derived from an EMBL/GenBank/DDBJ whole genome shotgun (WGS) entry which is preliminary data.</text>
</comment>
<dbReference type="Gene3D" id="1.10.287.1490">
    <property type="match status" value="1"/>
</dbReference>
<feature type="region of interest" description="Disordered" evidence="1">
    <location>
        <begin position="78"/>
        <end position="98"/>
    </location>
</feature>
<feature type="compositionally biased region" description="Low complexity" evidence="1">
    <location>
        <begin position="247"/>
        <end position="258"/>
    </location>
</feature>
<feature type="compositionally biased region" description="Basic and acidic residues" evidence="1">
    <location>
        <begin position="684"/>
        <end position="700"/>
    </location>
</feature>
<gene>
    <name evidence="2" type="ORF">KIPB_002505</name>
</gene>
<feature type="region of interest" description="Disordered" evidence="1">
    <location>
        <begin position="512"/>
        <end position="538"/>
    </location>
</feature>
<protein>
    <submittedName>
        <fullName evidence="2">Uncharacterized protein</fullName>
    </submittedName>
</protein>
<sequence>MCLTPQNLEEMRKDREKERNMRESLQKDGMRLQTTIQAQEMRISVLERDIVDQANVHKATLQELDQGHAQDIEELQEQHKQDMEEATGAAEAEKAERDQRIQTLESEYASLETVVDDMNAKIANQEDTQARLEDRVELLEGDLDTARASISQKEREVAQLEDRLEAAGDVQSKLEAKDEEISSLKQAIQQTTDEVQRYVTANQQLQSQLESLSQEMGGAAKEALQTAMQAQAPAAASAGGVPPLPSGTPAVSAPSASGVSGGLSLGSEASAAVSAGRAAFGRSASSPSIGMGRHMASVPPMSRDNPPSTGALDTDDSMAIPPRGQAPTRDLGSVEDEWGGTGEGERVPVDTPQGRAASAPGQGGATSSSNATAEAIAAHRERYHTVPYPQDRGGRNDVFDRILRQADVLRQRAEAKVDMLRQERTHNTERVLRSVSLLSEAAGFGPVPVPRDRGIVLADAATGRVEPPILTATEYILETVAPPRRRFAAQPPAYNTVRGSRAEPAEGAVMMEEVERETVRPNTAKRERDEEPEMDQFSLPALGRIPAIPGSRLLQSARLDREKLAPPSSPMAGPGPSDPMTSTMPMSARTTRGSETAWGESPRRTRAPLSARGQGQRHTHRSGVGSLTAASLADSVGQQFTPRPPVSRPSTASYPYSPHRIPSSAQRGRVRPVSGRSKSSGRIGPREDMIRMLVGDRMRETPTGVKRNKYVMSADLSSPRMDRWR</sequence>
<organism evidence="2 3">
    <name type="scientific">Kipferlia bialata</name>
    <dbReference type="NCBI Taxonomy" id="797122"/>
    <lineage>
        <taxon>Eukaryota</taxon>
        <taxon>Metamonada</taxon>
        <taxon>Carpediemonas-like organisms</taxon>
        <taxon>Kipferlia</taxon>
    </lineage>
</organism>
<feature type="region of interest" description="Disordered" evidence="1">
    <location>
        <begin position="564"/>
        <end position="725"/>
    </location>
</feature>
<dbReference type="PANTHER" id="PTHR23159:SF31">
    <property type="entry name" value="CENTROSOME-ASSOCIATED PROTEIN CEP250 ISOFORM X1"/>
    <property type="match status" value="1"/>
</dbReference>
<reference evidence="2 3" key="1">
    <citation type="journal article" date="2018" name="PLoS ONE">
        <title>The draft genome of Kipferlia bialata reveals reductive genome evolution in fornicate parasites.</title>
        <authorList>
            <person name="Tanifuji G."/>
            <person name="Takabayashi S."/>
            <person name="Kume K."/>
            <person name="Takagi M."/>
            <person name="Nakayama T."/>
            <person name="Kamikawa R."/>
            <person name="Inagaki Y."/>
            <person name="Hashimoto T."/>
        </authorList>
    </citation>
    <scope>NUCLEOTIDE SEQUENCE [LARGE SCALE GENOMIC DNA]</scope>
    <source>
        <strain evidence="2">NY0173</strain>
    </source>
</reference>
<evidence type="ECO:0000313" key="3">
    <source>
        <dbReference type="Proteomes" id="UP000265618"/>
    </source>
</evidence>
<dbReference type="AlphaFoldDB" id="A0A9K3CSC8"/>
<feature type="compositionally biased region" description="Basic and acidic residues" evidence="1">
    <location>
        <begin position="516"/>
        <end position="529"/>
    </location>
</feature>